<dbReference type="EMBL" id="FONL01000001">
    <property type="protein sequence ID" value="SFE04914.1"/>
    <property type="molecule type" value="Genomic_DNA"/>
</dbReference>
<evidence type="ECO:0000259" key="2">
    <source>
        <dbReference type="Pfam" id="PF13529"/>
    </source>
</evidence>
<evidence type="ECO:0000256" key="1">
    <source>
        <dbReference type="SAM" id="SignalP"/>
    </source>
</evidence>
<accession>A0A1I1XBY7</accession>
<dbReference type="RefSeq" id="WP_245763594.1">
    <property type="nucleotide sequence ID" value="NZ_FONL01000001.1"/>
</dbReference>
<organism evidence="3 4">
    <name type="scientific">Succiniclasticum ruminis DSM 9236</name>
    <dbReference type="NCBI Taxonomy" id="1123323"/>
    <lineage>
        <taxon>Bacteria</taxon>
        <taxon>Bacillati</taxon>
        <taxon>Bacillota</taxon>
        <taxon>Negativicutes</taxon>
        <taxon>Acidaminococcales</taxon>
        <taxon>Acidaminococcaceae</taxon>
        <taxon>Succiniclasticum</taxon>
    </lineage>
</organism>
<sequence length="268" mass="29930">MKKSAVLLAAALIAVAVFNFYTGTKHTGNAEQSGVLDEITTKMVLLLQKDGGGPASVQGQSDVKDSPYFKKVDVYNMKSGGSLLLLEKYKTHQQHTYYTCGPAAALTVVQHFLGKTPDSEMEMAKIMGTHPAGVKDPGTNTRGMSRYFEQKGWKVKNALKDGSPETYEKFLVFVDDNLKRGIPIMVENVDWGGHWRVIIGLDTLGDKNEMNDVLILADPYDTTDHAQDGYNIISATRFYYMWFDASLFREKEKVRQWLTAVPPDYKGL</sequence>
<dbReference type="STRING" id="1123323.SAMN05216245_101164"/>
<feature type="domain" description="Peptidase C39-like" evidence="2">
    <location>
        <begin position="93"/>
        <end position="220"/>
    </location>
</feature>
<reference evidence="3 4" key="1">
    <citation type="submission" date="2016-10" db="EMBL/GenBank/DDBJ databases">
        <authorList>
            <person name="de Groot N.N."/>
        </authorList>
    </citation>
    <scope>NUCLEOTIDE SEQUENCE [LARGE SCALE GENOMIC DNA]</scope>
    <source>
        <strain evidence="3 4">DSM 9236</strain>
    </source>
</reference>
<evidence type="ECO:0000313" key="3">
    <source>
        <dbReference type="EMBL" id="SFE04914.1"/>
    </source>
</evidence>
<dbReference type="GO" id="GO:0006508">
    <property type="term" value="P:proteolysis"/>
    <property type="evidence" value="ECO:0007669"/>
    <property type="project" value="UniProtKB-KW"/>
</dbReference>
<dbReference type="Pfam" id="PF13529">
    <property type="entry name" value="Peptidase_C39_2"/>
    <property type="match status" value="1"/>
</dbReference>
<keyword evidence="3" id="KW-0378">Hydrolase</keyword>
<dbReference type="Gene3D" id="3.90.70.10">
    <property type="entry name" value="Cysteine proteinases"/>
    <property type="match status" value="1"/>
</dbReference>
<protein>
    <submittedName>
        <fullName evidence="3">Papain-like cysteine protease AvrRpt2</fullName>
    </submittedName>
</protein>
<dbReference type="AlphaFoldDB" id="A0A1I1XBY7"/>
<feature type="chain" id="PRO_5039320147" evidence="1">
    <location>
        <begin position="20"/>
        <end position="268"/>
    </location>
</feature>
<dbReference type="Proteomes" id="UP000198896">
    <property type="component" value="Unassembled WGS sequence"/>
</dbReference>
<keyword evidence="1" id="KW-0732">Signal</keyword>
<evidence type="ECO:0000313" key="4">
    <source>
        <dbReference type="Proteomes" id="UP000198896"/>
    </source>
</evidence>
<keyword evidence="3" id="KW-0645">Protease</keyword>
<feature type="signal peptide" evidence="1">
    <location>
        <begin position="1"/>
        <end position="19"/>
    </location>
</feature>
<proteinExistence type="predicted"/>
<name>A0A1I1XBY7_9FIRM</name>
<dbReference type="InterPro" id="IPR039564">
    <property type="entry name" value="Peptidase_C39-like"/>
</dbReference>
<dbReference type="GO" id="GO:0008233">
    <property type="term" value="F:peptidase activity"/>
    <property type="evidence" value="ECO:0007669"/>
    <property type="project" value="UniProtKB-KW"/>
</dbReference>
<gene>
    <name evidence="3" type="ORF">SAMN05216245_101164</name>
</gene>
<keyword evidence="4" id="KW-1185">Reference proteome</keyword>